<dbReference type="Pfam" id="PF00856">
    <property type="entry name" value="SET"/>
    <property type="match status" value="1"/>
</dbReference>
<dbReference type="PROSITE" id="PS50280">
    <property type="entry name" value="SET"/>
    <property type="match status" value="1"/>
</dbReference>
<dbReference type="SMART" id="SM00468">
    <property type="entry name" value="PreSET"/>
    <property type="match status" value="1"/>
</dbReference>
<feature type="region of interest" description="Disordered" evidence="3">
    <location>
        <begin position="57"/>
        <end position="79"/>
    </location>
</feature>
<dbReference type="InterPro" id="IPR007728">
    <property type="entry name" value="Pre-SET_dom"/>
</dbReference>
<evidence type="ECO:0000313" key="5">
    <source>
        <dbReference type="EMBL" id="KAL3734114.1"/>
    </source>
</evidence>
<evidence type="ECO:0000313" key="6">
    <source>
        <dbReference type="Proteomes" id="UP001634007"/>
    </source>
</evidence>
<dbReference type="Proteomes" id="UP001634007">
    <property type="component" value="Unassembled WGS sequence"/>
</dbReference>
<evidence type="ECO:0000256" key="2">
    <source>
        <dbReference type="ARBA" id="ARBA00022454"/>
    </source>
</evidence>
<evidence type="ECO:0000256" key="1">
    <source>
        <dbReference type="ARBA" id="ARBA00004286"/>
    </source>
</evidence>
<dbReference type="PANTHER" id="PTHR46450:SF1">
    <property type="entry name" value="INACTIVE HISTONE-LYSINE N-METHYLTRANSFERASE SUVR1-RELATED"/>
    <property type="match status" value="1"/>
</dbReference>
<evidence type="ECO:0000259" key="4">
    <source>
        <dbReference type="PROSITE" id="PS50280"/>
    </source>
</evidence>
<organism evidence="5 6">
    <name type="scientific">Eucalyptus globulus</name>
    <name type="common">Tasmanian blue gum</name>
    <dbReference type="NCBI Taxonomy" id="34317"/>
    <lineage>
        <taxon>Eukaryota</taxon>
        <taxon>Viridiplantae</taxon>
        <taxon>Streptophyta</taxon>
        <taxon>Embryophyta</taxon>
        <taxon>Tracheophyta</taxon>
        <taxon>Spermatophyta</taxon>
        <taxon>Magnoliopsida</taxon>
        <taxon>eudicotyledons</taxon>
        <taxon>Gunneridae</taxon>
        <taxon>Pentapetalae</taxon>
        <taxon>rosids</taxon>
        <taxon>malvids</taxon>
        <taxon>Myrtales</taxon>
        <taxon>Myrtaceae</taxon>
        <taxon>Myrtoideae</taxon>
        <taxon>Eucalypteae</taxon>
        <taxon>Eucalyptus</taxon>
    </lineage>
</organism>
<comment type="caution">
    <text evidence="5">The sequence shown here is derived from an EMBL/GenBank/DDBJ whole genome shotgun (WGS) entry which is preliminary data.</text>
</comment>
<dbReference type="InterPro" id="IPR001214">
    <property type="entry name" value="SET_dom"/>
</dbReference>
<protein>
    <recommendedName>
        <fullName evidence="4">SET domain-containing protein</fullName>
    </recommendedName>
</protein>
<dbReference type="Pfam" id="PF05033">
    <property type="entry name" value="Pre-SET"/>
    <property type="match status" value="1"/>
</dbReference>
<keyword evidence="2" id="KW-0158">Chromosome</keyword>
<dbReference type="SUPFAM" id="SSF82199">
    <property type="entry name" value="SET domain"/>
    <property type="match status" value="1"/>
</dbReference>
<proteinExistence type="predicted"/>
<dbReference type="Gene3D" id="2.170.270.10">
    <property type="entry name" value="SET domain"/>
    <property type="match status" value="1"/>
</dbReference>
<keyword evidence="6" id="KW-1185">Reference proteome</keyword>
<dbReference type="GO" id="GO:0005634">
    <property type="term" value="C:nucleus"/>
    <property type="evidence" value="ECO:0007669"/>
    <property type="project" value="UniProtKB-ARBA"/>
</dbReference>
<gene>
    <name evidence="5" type="ORF">ACJRO7_023460</name>
</gene>
<dbReference type="GO" id="GO:0005694">
    <property type="term" value="C:chromosome"/>
    <property type="evidence" value="ECO:0007669"/>
    <property type="project" value="UniProtKB-SubCell"/>
</dbReference>
<sequence length="544" mass="62332">MPDRTILHDTSDLHVKRKRKIEEAQIAREVEVNENRIRKALEKENILRRKAEERMRKEMEKFDRERRKEEERLMREQQREEERLLQLRREKEAERRKAAVEKATAGRIAKESTELMEDEQLELMELAAASKGLPSIVNLDHVTMQNLEFYTITIILNDVNIGYMNESPRIPRFPRSLDGSNNHLKMNKNKTTIDCAGSERKLSEEHEDADLRSMVVFSKTKGEERVKIPLVNKIDEQCPPSFHYIPHSLAFSSASINFSISEIGNENCCSNCYGDCLPSPVPCACACACANGGEFIYTVKGLLKEAFLLKCISVNRDPKKSHHLYCPECPLEKSKDNNILEPYTGHLKRKFIKQCWRKCGCGKHCGNRVVQRGISYNMQVFLTPEGKGWGLQALDELPKGAFVCEYIGEILTIKEMHERNLKKGDAAKCTYQVLLDSDWSSMCVKDDEALCLDSTTFGNIARFINHRDQGEVLAEALKMMLCNDRHSLDMQKAAAFIKRLATFLLCFESAKSMAALVTLKHLLLNAGFCWKMILEVAQYQVLLQ</sequence>
<dbReference type="InterPro" id="IPR046341">
    <property type="entry name" value="SET_dom_sf"/>
</dbReference>
<dbReference type="SMART" id="SM00317">
    <property type="entry name" value="SET"/>
    <property type="match status" value="1"/>
</dbReference>
<evidence type="ECO:0000256" key="3">
    <source>
        <dbReference type="SAM" id="MobiDB-lite"/>
    </source>
</evidence>
<comment type="subcellular location">
    <subcellularLocation>
        <location evidence="1">Chromosome</location>
    </subcellularLocation>
</comment>
<name>A0ABD3K6W2_EUCGL</name>
<dbReference type="AlphaFoldDB" id="A0ABD3K6W2"/>
<reference evidence="5 6" key="1">
    <citation type="submission" date="2024-11" db="EMBL/GenBank/DDBJ databases">
        <title>Chromosome-level genome assembly of Eucalyptus globulus Labill. provides insights into its genome evolution.</title>
        <authorList>
            <person name="Li X."/>
        </authorList>
    </citation>
    <scope>NUCLEOTIDE SEQUENCE [LARGE SCALE GENOMIC DNA]</scope>
    <source>
        <strain evidence="5">CL2024</strain>
        <tissue evidence="5">Fresh tender leaves</tissue>
    </source>
</reference>
<accession>A0ABD3K6W2</accession>
<dbReference type="PANTHER" id="PTHR46450">
    <property type="entry name" value="INACTIVE HISTONE-LYSINE N-METHYLTRANSFERASE SUVR1-RELATED"/>
    <property type="match status" value="1"/>
</dbReference>
<dbReference type="EMBL" id="JBJKBG010000006">
    <property type="protein sequence ID" value="KAL3734114.1"/>
    <property type="molecule type" value="Genomic_DNA"/>
</dbReference>
<feature type="domain" description="SET" evidence="4">
    <location>
        <begin position="376"/>
        <end position="544"/>
    </location>
</feature>